<evidence type="ECO:0000313" key="4">
    <source>
        <dbReference type="Proteomes" id="UP001175353"/>
    </source>
</evidence>
<feature type="compositionally biased region" description="Basic and acidic residues" evidence="1">
    <location>
        <begin position="351"/>
        <end position="375"/>
    </location>
</feature>
<dbReference type="EMBL" id="JASUXU010000093">
    <property type="protein sequence ID" value="KAK0307716.1"/>
    <property type="molecule type" value="Genomic_DNA"/>
</dbReference>
<feature type="region of interest" description="Disordered" evidence="1">
    <location>
        <begin position="167"/>
        <end position="190"/>
    </location>
</feature>
<protein>
    <submittedName>
        <fullName evidence="3">Uncharacterized protein</fullName>
    </submittedName>
</protein>
<name>A0AAN6HDG2_9PEZI</name>
<reference evidence="3" key="2">
    <citation type="submission" date="2023-06" db="EMBL/GenBank/DDBJ databases">
        <title>Black Yeasts Isolated from many extreme environments.</title>
        <authorList>
            <person name="Coleine C."/>
            <person name="Stajich J.E."/>
            <person name="Selbmann L."/>
        </authorList>
    </citation>
    <scope>NUCLEOTIDE SEQUENCE</scope>
    <source>
        <strain evidence="3">CCFEE 5200</strain>
    </source>
</reference>
<feature type="compositionally biased region" description="Low complexity" evidence="1">
    <location>
        <begin position="24"/>
        <end position="43"/>
    </location>
</feature>
<dbReference type="Proteomes" id="UP001168146">
    <property type="component" value="Unassembled WGS sequence"/>
</dbReference>
<feature type="compositionally biased region" description="Low complexity" evidence="1">
    <location>
        <begin position="105"/>
        <end position="125"/>
    </location>
</feature>
<feature type="compositionally biased region" description="Polar residues" evidence="1">
    <location>
        <begin position="73"/>
        <end position="93"/>
    </location>
</feature>
<dbReference type="Proteomes" id="UP001175353">
    <property type="component" value="Unassembled WGS sequence"/>
</dbReference>
<feature type="region of interest" description="Disordered" evidence="1">
    <location>
        <begin position="264"/>
        <end position="284"/>
    </location>
</feature>
<evidence type="ECO:0000256" key="1">
    <source>
        <dbReference type="SAM" id="MobiDB-lite"/>
    </source>
</evidence>
<evidence type="ECO:0000313" key="2">
    <source>
        <dbReference type="EMBL" id="KAK0307716.1"/>
    </source>
</evidence>
<feature type="region of interest" description="Disordered" evidence="1">
    <location>
        <begin position="15"/>
        <end position="146"/>
    </location>
</feature>
<sequence length="375" mass="39420">MSTTKSDRERMAALGARLMGSNIASTPSAPPSATAPRSMPTAAKSIDRENMPLFIRPVPPEVKITPPVKRTEPASTTKMASVANESATNSTSVLHERKLNVPETSAASSSKNSSPSPVVGAAPSPHTRDYHSSAPRLAGETVKSPMAVNSLRKGDVDALKEAREFAQSISPGKGTPSHGHKPQSSTRRSVAREMYAATSIMASASFPKSVEAKKPVAAEWQDFASAAATRRQTSAVTKNVAAAAPVIPDVKLPEAEEKEKPIALPEGTDAGANDISQNLAPTQPLPPHLRKKIEAAMAEPEHSAALAHFDSAYCAQTAGSSACIMSDLTLGIIVAMRRDLDALVKRVAAMEPEKGESSLQSEEKTSTERHPAGAK</sequence>
<keyword evidence="4" id="KW-1185">Reference proteome</keyword>
<proteinExistence type="predicted"/>
<reference evidence="2" key="1">
    <citation type="submission" date="2021-12" db="EMBL/GenBank/DDBJ databases">
        <title>Black yeast isolated from Biological Soil Crust.</title>
        <authorList>
            <person name="Kurbessoian T."/>
        </authorList>
    </citation>
    <scope>NUCLEOTIDE SEQUENCE</scope>
    <source>
        <strain evidence="2">CCFEE 5208</strain>
    </source>
</reference>
<comment type="caution">
    <text evidence="3">The sequence shown here is derived from an EMBL/GenBank/DDBJ whole genome shotgun (WGS) entry which is preliminary data.</text>
</comment>
<dbReference type="AlphaFoldDB" id="A0AAN6HDG2"/>
<dbReference type="EMBL" id="JAUJLE010000240">
    <property type="protein sequence ID" value="KAK0965699.1"/>
    <property type="molecule type" value="Genomic_DNA"/>
</dbReference>
<feature type="region of interest" description="Disordered" evidence="1">
    <location>
        <begin position="350"/>
        <end position="375"/>
    </location>
</feature>
<organism evidence="3 4">
    <name type="scientific">Friedmanniomyces endolithicus</name>
    <dbReference type="NCBI Taxonomy" id="329885"/>
    <lineage>
        <taxon>Eukaryota</taxon>
        <taxon>Fungi</taxon>
        <taxon>Dikarya</taxon>
        <taxon>Ascomycota</taxon>
        <taxon>Pezizomycotina</taxon>
        <taxon>Dothideomycetes</taxon>
        <taxon>Dothideomycetidae</taxon>
        <taxon>Mycosphaerellales</taxon>
        <taxon>Teratosphaeriaceae</taxon>
        <taxon>Friedmanniomyces</taxon>
    </lineage>
</organism>
<gene>
    <name evidence="2" type="ORF">LTR82_015856</name>
    <name evidence="3" type="ORF">LTR91_017883</name>
</gene>
<evidence type="ECO:0000313" key="3">
    <source>
        <dbReference type="EMBL" id="KAK0965699.1"/>
    </source>
</evidence>
<accession>A0AAN6HDG2</accession>